<dbReference type="GO" id="GO:0005886">
    <property type="term" value="C:plasma membrane"/>
    <property type="evidence" value="ECO:0007669"/>
    <property type="project" value="UniProtKB-SubCell"/>
</dbReference>
<dbReference type="GO" id="GO:0044781">
    <property type="term" value="P:bacterial-type flagellum organization"/>
    <property type="evidence" value="ECO:0007669"/>
    <property type="project" value="UniProtKB-UniRule"/>
</dbReference>
<dbReference type="EMBL" id="ATJV01000046">
    <property type="protein sequence ID" value="EPZ16362.1"/>
    <property type="molecule type" value="Genomic_DNA"/>
</dbReference>
<evidence type="ECO:0000256" key="2">
    <source>
        <dbReference type="ARBA" id="ARBA00021714"/>
    </source>
</evidence>
<organism evidence="13 14">
    <name type="scientific">Thauera terpenica 58Eu</name>
    <dbReference type="NCBI Taxonomy" id="1348657"/>
    <lineage>
        <taxon>Bacteria</taxon>
        <taxon>Pseudomonadati</taxon>
        <taxon>Pseudomonadota</taxon>
        <taxon>Betaproteobacteria</taxon>
        <taxon>Rhodocyclales</taxon>
        <taxon>Zoogloeaceae</taxon>
        <taxon>Thauera</taxon>
    </lineage>
</organism>
<keyword evidence="8 12" id="KW-1133">Transmembrane helix</keyword>
<reference evidence="13 14" key="1">
    <citation type="submission" date="2013-06" db="EMBL/GenBank/DDBJ databases">
        <title>Draft genome sequence of Thauera terpenica.</title>
        <authorList>
            <person name="Liu B."/>
            <person name="Frostegard A.H."/>
            <person name="Shapleigh J.P."/>
        </authorList>
    </citation>
    <scope>NUCLEOTIDE SEQUENCE [LARGE SCALE GENOMIC DNA]</scope>
    <source>
        <strain evidence="13 14">58Eu</strain>
    </source>
</reference>
<comment type="function">
    <text evidence="12">Plays a role in the flagellum-specific transport system.</text>
</comment>
<evidence type="ECO:0000256" key="5">
    <source>
        <dbReference type="ARBA" id="ARBA00022692"/>
    </source>
</evidence>
<dbReference type="NCBIfam" id="NF009438">
    <property type="entry name" value="PRK12797.1"/>
    <property type="match status" value="1"/>
</dbReference>
<comment type="similarity">
    <text evidence="1 12">Belongs to the FliP/MopC/SpaP family.</text>
</comment>
<keyword evidence="14" id="KW-1185">Reference proteome</keyword>
<dbReference type="GO" id="GO:0009425">
    <property type="term" value="C:bacterial-type flagellum basal body"/>
    <property type="evidence" value="ECO:0007669"/>
    <property type="project" value="UniProtKB-SubCell"/>
</dbReference>
<protein>
    <recommendedName>
        <fullName evidence="2 12">Flagellar biosynthetic protein FliP</fullName>
    </recommendedName>
</protein>
<keyword evidence="13" id="KW-0282">Flagellum</keyword>
<dbReference type="Proteomes" id="UP000015455">
    <property type="component" value="Unassembled WGS sequence"/>
</dbReference>
<gene>
    <name evidence="12 13" type="primary">fliP</name>
    <name evidence="13" type="ORF">M622_13325</name>
</gene>
<dbReference type="STRING" id="1348657.M622_13325"/>
<dbReference type="PRINTS" id="PR01302">
    <property type="entry name" value="TYPE3IMPPROT"/>
</dbReference>
<evidence type="ECO:0000256" key="1">
    <source>
        <dbReference type="ARBA" id="ARBA00006257"/>
    </source>
</evidence>
<dbReference type="PRINTS" id="PR00951">
    <property type="entry name" value="FLGBIOSNFLIP"/>
</dbReference>
<dbReference type="InterPro" id="IPR005838">
    <property type="entry name" value="T3SS_IM_P"/>
</dbReference>
<dbReference type="NCBIfam" id="TIGR01103">
    <property type="entry name" value="fliP"/>
    <property type="match status" value="1"/>
</dbReference>
<evidence type="ECO:0000256" key="4">
    <source>
        <dbReference type="ARBA" id="ARBA00022475"/>
    </source>
</evidence>
<evidence type="ECO:0000256" key="7">
    <source>
        <dbReference type="ARBA" id="ARBA00022927"/>
    </source>
</evidence>
<feature type="transmembrane region" description="Helical" evidence="12">
    <location>
        <begin position="245"/>
        <end position="266"/>
    </location>
</feature>
<dbReference type="PANTHER" id="PTHR30587">
    <property type="entry name" value="FLAGELLAR BIOSYNTHETIC PROTEIN FLIP"/>
    <property type="match status" value="1"/>
</dbReference>
<evidence type="ECO:0000313" key="14">
    <source>
        <dbReference type="Proteomes" id="UP000015455"/>
    </source>
</evidence>
<keyword evidence="3 12" id="KW-0813">Transport</keyword>
<evidence type="ECO:0000313" key="13">
    <source>
        <dbReference type="EMBL" id="EPZ16362.1"/>
    </source>
</evidence>
<keyword evidence="13" id="KW-0966">Cell projection</keyword>
<evidence type="ECO:0000256" key="11">
    <source>
        <dbReference type="ARBA" id="ARBA00023225"/>
    </source>
</evidence>
<evidence type="ECO:0000256" key="8">
    <source>
        <dbReference type="ARBA" id="ARBA00022989"/>
    </source>
</evidence>
<dbReference type="OrthoDB" id="9805111at2"/>
<feature type="transmembrane region" description="Helical" evidence="12">
    <location>
        <begin position="66"/>
        <end position="96"/>
    </location>
</feature>
<evidence type="ECO:0000256" key="10">
    <source>
        <dbReference type="ARBA" id="ARBA00023143"/>
    </source>
</evidence>
<keyword evidence="4 12" id="KW-1003">Cell membrane</keyword>
<accession>S9ZS61</accession>
<evidence type="ECO:0000256" key="9">
    <source>
        <dbReference type="ARBA" id="ARBA00023136"/>
    </source>
</evidence>
<dbReference type="eggNOG" id="COG1338">
    <property type="taxonomic scope" value="Bacteria"/>
</dbReference>
<feature type="transmembrane region" description="Helical" evidence="12">
    <location>
        <begin position="207"/>
        <end position="233"/>
    </location>
</feature>
<dbReference type="InterPro" id="IPR005837">
    <property type="entry name" value="FliP"/>
</dbReference>
<dbReference type="PANTHER" id="PTHR30587:SF0">
    <property type="entry name" value="FLAGELLAR BIOSYNTHETIC PROTEIN FLIP"/>
    <property type="match status" value="1"/>
</dbReference>
<proteinExistence type="inferred from homology"/>
<sequence>MRAERFAPALHARIRLALAAALRPGAWLAIFAVLGMPLLAHAQVLPALTTTTDAAGATTYSLTIQTLLLMTLLSFIPAMVLMMTSFTRTIIVFSLLRQAMGTQTAPPNQVLLGLALFLTFFIMAPVAERVYTDAYLPLSTGQIQFDEALERASVPVKTFMLAQVRQPDLELFAGLAKVPPVEKAADLPMRVVIPAFVTSELKTAFQIGFIIFIPFIIIDMVVASVLMSMGMMMMSPVIVSLPFKIMLFVLVDGWTLLIGSLVQSFAV</sequence>
<evidence type="ECO:0000256" key="6">
    <source>
        <dbReference type="ARBA" id="ARBA00022795"/>
    </source>
</evidence>
<dbReference type="PROSITE" id="PS01060">
    <property type="entry name" value="FLIP_1"/>
    <property type="match status" value="1"/>
</dbReference>
<comment type="subcellular location">
    <subcellularLocation>
        <location evidence="12">Cell membrane</location>
        <topology evidence="12">Multi-pass membrane protein</topology>
    </subcellularLocation>
    <subcellularLocation>
        <location evidence="12">Bacterial flagellum basal body</location>
    </subcellularLocation>
</comment>
<keyword evidence="13" id="KW-0969">Cilium</keyword>
<keyword evidence="10" id="KW-0975">Bacterial flagellum</keyword>
<keyword evidence="11 12" id="KW-1006">Bacterial flagellum protein export</keyword>
<keyword evidence="7 12" id="KW-0653">Protein transport</keyword>
<comment type="caution">
    <text evidence="13">The sequence shown here is derived from an EMBL/GenBank/DDBJ whole genome shotgun (WGS) entry which is preliminary data.</text>
</comment>
<dbReference type="Pfam" id="PF00813">
    <property type="entry name" value="FliP"/>
    <property type="match status" value="1"/>
</dbReference>
<feature type="transmembrane region" description="Helical" evidence="12">
    <location>
        <begin position="108"/>
        <end position="127"/>
    </location>
</feature>
<evidence type="ECO:0000256" key="3">
    <source>
        <dbReference type="ARBA" id="ARBA00022448"/>
    </source>
</evidence>
<dbReference type="PROSITE" id="PS01061">
    <property type="entry name" value="FLIP_2"/>
    <property type="match status" value="1"/>
</dbReference>
<keyword evidence="9 12" id="KW-0472">Membrane</keyword>
<dbReference type="AlphaFoldDB" id="S9ZS61"/>
<dbReference type="PATRIC" id="fig|1348657.5.peg.1204"/>
<keyword evidence="6 12" id="KW-1005">Bacterial flagellum biogenesis</keyword>
<keyword evidence="5 12" id="KW-0812">Transmembrane</keyword>
<evidence type="ECO:0000256" key="12">
    <source>
        <dbReference type="RuleBase" id="RU362069"/>
    </source>
</evidence>
<name>S9ZS61_9RHOO</name>
<dbReference type="GO" id="GO:0009306">
    <property type="term" value="P:protein secretion"/>
    <property type="evidence" value="ECO:0007669"/>
    <property type="project" value="UniProtKB-UniRule"/>
</dbReference>